<dbReference type="Proteomes" id="UP000268321">
    <property type="component" value="Unassembled WGS sequence"/>
</dbReference>
<organism evidence="2 3">
    <name type="scientific">Metschnikowia bicuspidata</name>
    <dbReference type="NCBI Taxonomy" id="27322"/>
    <lineage>
        <taxon>Eukaryota</taxon>
        <taxon>Fungi</taxon>
        <taxon>Dikarya</taxon>
        <taxon>Ascomycota</taxon>
        <taxon>Saccharomycotina</taxon>
        <taxon>Pichiomycetes</taxon>
        <taxon>Metschnikowiaceae</taxon>
        <taxon>Metschnikowia</taxon>
    </lineage>
</organism>
<dbReference type="PANTHER" id="PTHR12069">
    <property type="entry name" value="DNA-DIRECTED RNA POLYMERASES III 80 KDA POLYPEPTIDE RNA POLYMERASE III SUBUNIT 5"/>
    <property type="match status" value="1"/>
</dbReference>
<proteinExistence type="predicted"/>
<sequence length="271" mass="29125">MSDSRANLFVNEDDDMPDTPALDAVAPSSTHVDPAEDDDPVLHSIPIYHSSVPNRQSQTLHAFQFPGRSAAQTFSGASLQALVKPASRVVELRVPMDTLQFYDESRTQELGTRVDRVALQGVLDSTNGLYAGAILEQDGRERVVLFPLDSTAQLRALFKYIDDVDAAHAAQLTESSAAATAQKASAVQVLQTASRMGLGASSGPLVHGEGLCLKHVKQFNEELWQALLWQADGSDATRELRLALDAALEDAVEVKSLFSALLDELVAVGTS</sequence>
<dbReference type="GO" id="GO:0005666">
    <property type="term" value="C:RNA polymerase III complex"/>
    <property type="evidence" value="ECO:0007669"/>
    <property type="project" value="TreeGrafter"/>
</dbReference>
<evidence type="ECO:0000256" key="1">
    <source>
        <dbReference type="SAM" id="MobiDB-lite"/>
    </source>
</evidence>
<keyword evidence="3" id="KW-1185">Reference proteome</keyword>
<dbReference type="Pfam" id="PF04801">
    <property type="entry name" value="RPC5"/>
    <property type="match status" value="1"/>
</dbReference>
<evidence type="ECO:0000313" key="2">
    <source>
        <dbReference type="EMBL" id="RKP32638.1"/>
    </source>
</evidence>
<reference evidence="3" key="1">
    <citation type="journal article" date="2018" name="Nat. Microbiol.">
        <title>Leveraging single-cell genomics to expand the fungal tree of life.</title>
        <authorList>
            <person name="Ahrendt S.R."/>
            <person name="Quandt C.A."/>
            <person name="Ciobanu D."/>
            <person name="Clum A."/>
            <person name="Salamov A."/>
            <person name="Andreopoulos B."/>
            <person name="Cheng J.F."/>
            <person name="Woyke T."/>
            <person name="Pelin A."/>
            <person name="Henrissat B."/>
            <person name="Reynolds N.K."/>
            <person name="Benny G.L."/>
            <person name="Smith M.E."/>
            <person name="James T.Y."/>
            <person name="Grigoriev I.V."/>
        </authorList>
    </citation>
    <scope>NUCLEOTIDE SEQUENCE [LARGE SCALE GENOMIC DNA]</scope>
    <source>
        <strain evidence="3">Baker2002</strain>
    </source>
</reference>
<accession>A0A4P9ZI38</accession>
<evidence type="ECO:0000313" key="3">
    <source>
        <dbReference type="Proteomes" id="UP000268321"/>
    </source>
</evidence>
<dbReference type="EMBL" id="ML004430">
    <property type="protein sequence ID" value="RKP32638.1"/>
    <property type="molecule type" value="Genomic_DNA"/>
</dbReference>
<protein>
    <submittedName>
        <fullName evidence="2">Uncharacterized protein</fullName>
    </submittedName>
</protein>
<dbReference type="GO" id="GO:0042797">
    <property type="term" value="P:tRNA transcription by RNA polymerase III"/>
    <property type="evidence" value="ECO:0007669"/>
    <property type="project" value="TreeGrafter"/>
</dbReference>
<gene>
    <name evidence="2" type="ORF">METBISCDRAFT_25577</name>
</gene>
<feature type="region of interest" description="Disordered" evidence="1">
    <location>
        <begin position="1"/>
        <end position="37"/>
    </location>
</feature>
<dbReference type="OrthoDB" id="340681at2759"/>
<dbReference type="PANTHER" id="PTHR12069:SF0">
    <property type="entry name" value="DNA-DIRECTED RNA POLYMERASE III SUBUNIT RPC5"/>
    <property type="match status" value="1"/>
</dbReference>
<name>A0A4P9ZI38_9ASCO</name>
<dbReference type="InterPro" id="IPR006886">
    <property type="entry name" value="RNA_pol_III_Rpc5"/>
</dbReference>
<dbReference type="AlphaFoldDB" id="A0A4P9ZI38"/>